<sequence>MEEAPTGAAVQRGGTSQAAGGTTSWRPATSTMTRQQRAAEGGGSGSAVVAGATLEAMQPRLGGLNVEAVAGTLRGPSGGGRREEEVNRQLEGARLEKRNVGGDDEPLANRVRKGGVAKDLAERTKLLYNIIHETKEYLVAIASGLPLLELPKSVAMPKSNVTQIRLTDAGQLQETLSRAGKLQNVALHVLHGWVFKSGSRARGYTVTFQYALESLATDIARTKWHGEEWSDVISPAVCAHTLDLGMDPPLWFARVHIEDGPDDDDMAAYQEATVMRLVATFSTAVETGQTIDNGCITHDHLSRVAESFRLLLAACMWKMRMAGDNLRSHSEAFYFANILAKPLLVASMHRMFDHCRHIVSLMNAVTERLGKAQLTLGHFPNYIPEWASCDIFFHHDANLSSPDDVRRLEWLGTGPPGGGDDYANDDDG</sequence>
<protein>
    <submittedName>
        <fullName evidence="2">Uncharacterized protein</fullName>
    </submittedName>
</protein>
<evidence type="ECO:0000256" key="1">
    <source>
        <dbReference type="SAM" id="MobiDB-lite"/>
    </source>
</evidence>
<feature type="compositionally biased region" description="Polar residues" evidence="1">
    <location>
        <begin position="25"/>
        <end position="36"/>
    </location>
</feature>
<feature type="region of interest" description="Disordered" evidence="1">
    <location>
        <begin position="1"/>
        <end position="46"/>
    </location>
</feature>
<organism evidence="2 3">
    <name type="scientific">Chara braunii</name>
    <name type="common">Braun's stonewort</name>
    <dbReference type="NCBI Taxonomy" id="69332"/>
    <lineage>
        <taxon>Eukaryota</taxon>
        <taxon>Viridiplantae</taxon>
        <taxon>Streptophyta</taxon>
        <taxon>Charophyceae</taxon>
        <taxon>Charales</taxon>
        <taxon>Characeae</taxon>
        <taxon>Chara</taxon>
    </lineage>
</organism>
<dbReference type="Proteomes" id="UP000265515">
    <property type="component" value="Unassembled WGS sequence"/>
</dbReference>
<proteinExistence type="predicted"/>
<name>A0A388M6P0_CHABU</name>
<dbReference type="AlphaFoldDB" id="A0A388M6P0"/>
<keyword evidence="3" id="KW-1185">Reference proteome</keyword>
<evidence type="ECO:0000313" key="3">
    <source>
        <dbReference type="Proteomes" id="UP000265515"/>
    </source>
</evidence>
<gene>
    <name evidence="2" type="ORF">CBR_g50400</name>
</gene>
<evidence type="ECO:0000313" key="2">
    <source>
        <dbReference type="EMBL" id="GBG90221.1"/>
    </source>
</evidence>
<reference evidence="2 3" key="1">
    <citation type="journal article" date="2018" name="Cell">
        <title>The Chara Genome: Secondary Complexity and Implications for Plant Terrestrialization.</title>
        <authorList>
            <person name="Nishiyama T."/>
            <person name="Sakayama H."/>
            <person name="Vries J.D."/>
            <person name="Buschmann H."/>
            <person name="Saint-Marcoux D."/>
            <person name="Ullrich K.K."/>
            <person name="Haas F.B."/>
            <person name="Vanderstraeten L."/>
            <person name="Becker D."/>
            <person name="Lang D."/>
            <person name="Vosolsobe S."/>
            <person name="Rombauts S."/>
            <person name="Wilhelmsson P.K.I."/>
            <person name="Janitza P."/>
            <person name="Kern R."/>
            <person name="Heyl A."/>
            <person name="Rumpler F."/>
            <person name="Villalobos L.I.A.C."/>
            <person name="Clay J.M."/>
            <person name="Skokan R."/>
            <person name="Toyoda A."/>
            <person name="Suzuki Y."/>
            <person name="Kagoshima H."/>
            <person name="Schijlen E."/>
            <person name="Tajeshwar N."/>
            <person name="Catarino B."/>
            <person name="Hetherington A.J."/>
            <person name="Saltykova A."/>
            <person name="Bonnot C."/>
            <person name="Breuninger H."/>
            <person name="Symeonidi A."/>
            <person name="Radhakrishnan G.V."/>
            <person name="Van Nieuwerburgh F."/>
            <person name="Deforce D."/>
            <person name="Chang C."/>
            <person name="Karol K.G."/>
            <person name="Hedrich R."/>
            <person name="Ulvskov P."/>
            <person name="Glockner G."/>
            <person name="Delwiche C.F."/>
            <person name="Petrasek J."/>
            <person name="Van de Peer Y."/>
            <person name="Friml J."/>
            <person name="Beilby M."/>
            <person name="Dolan L."/>
            <person name="Kohara Y."/>
            <person name="Sugano S."/>
            <person name="Fujiyama A."/>
            <person name="Delaux P.-M."/>
            <person name="Quint M."/>
            <person name="TheiBen G."/>
            <person name="Hagemann M."/>
            <person name="Harholt J."/>
            <person name="Dunand C."/>
            <person name="Zachgo S."/>
            <person name="Langdale J."/>
            <person name="Maumus F."/>
            <person name="Straeten D.V.D."/>
            <person name="Gould S.B."/>
            <person name="Rensing S.A."/>
        </authorList>
    </citation>
    <scope>NUCLEOTIDE SEQUENCE [LARGE SCALE GENOMIC DNA]</scope>
    <source>
        <strain evidence="2 3">S276</strain>
    </source>
</reference>
<dbReference type="EMBL" id="BFEA01000796">
    <property type="protein sequence ID" value="GBG90221.1"/>
    <property type="molecule type" value="Genomic_DNA"/>
</dbReference>
<comment type="caution">
    <text evidence="2">The sequence shown here is derived from an EMBL/GenBank/DDBJ whole genome shotgun (WGS) entry which is preliminary data.</text>
</comment>
<accession>A0A388M6P0</accession>
<feature type="compositionally biased region" description="Low complexity" evidence="1">
    <location>
        <begin position="13"/>
        <end position="24"/>
    </location>
</feature>
<dbReference type="Gramene" id="GBG90221">
    <property type="protein sequence ID" value="GBG90221"/>
    <property type="gene ID" value="CBR_g50400"/>
</dbReference>